<name>A0AAE3UDM9_9BACT</name>
<evidence type="ECO:0000259" key="1">
    <source>
        <dbReference type="Pfam" id="PF21781"/>
    </source>
</evidence>
<protein>
    <recommendedName>
        <fullName evidence="1">DUF6876 domain-containing protein</fullName>
    </recommendedName>
</protein>
<dbReference type="InterPro" id="IPR049241">
    <property type="entry name" value="DUF6876"/>
</dbReference>
<dbReference type="AlphaFoldDB" id="A0AAE3UDM9"/>
<organism evidence="2 3">
    <name type="scientific">Xanthocytophaga flava</name>
    <dbReference type="NCBI Taxonomy" id="3048013"/>
    <lineage>
        <taxon>Bacteria</taxon>
        <taxon>Pseudomonadati</taxon>
        <taxon>Bacteroidota</taxon>
        <taxon>Cytophagia</taxon>
        <taxon>Cytophagales</taxon>
        <taxon>Rhodocytophagaceae</taxon>
        <taxon>Xanthocytophaga</taxon>
    </lineage>
</organism>
<feature type="domain" description="DUF6876" evidence="1">
    <location>
        <begin position="15"/>
        <end position="128"/>
    </location>
</feature>
<evidence type="ECO:0000313" key="3">
    <source>
        <dbReference type="Proteomes" id="UP001241110"/>
    </source>
</evidence>
<sequence length="128" mass="14799">MSLFNLFSQVNISTDLNTILNEFTGSQCIYRHPLTKLVYTEGVQFLAEKFSCYWLLDRILIEARLNRNLSREEFQVWILSRKEQGFQLSCADGNGRDLFSQSIPYSDFTAGKVTLWLTDGVLLLPSEY</sequence>
<dbReference type="RefSeq" id="WP_409932582.1">
    <property type="nucleotide sequence ID" value="NZ_JASJOS010000025.1"/>
</dbReference>
<evidence type="ECO:0000313" key="2">
    <source>
        <dbReference type="EMBL" id="MDJ1485944.1"/>
    </source>
</evidence>
<accession>A0AAE3UDM9</accession>
<dbReference type="Proteomes" id="UP001241110">
    <property type="component" value="Unassembled WGS sequence"/>
</dbReference>
<comment type="caution">
    <text evidence="2">The sequence shown here is derived from an EMBL/GenBank/DDBJ whole genome shotgun (WGS) entry which is preliminary data.</text>
</comment>
<dbReference type="EMBL" id="JASJOS010000025">
    <property type="protein sequence ID" value="MDJ1485944.1"/>
    <property type="molecule type" value="Genomic_DNA"/>
</dbReference>
<gene>
    <name evidence="2" type="ORF">QNI16_36020</name>
</gene>
<reference evidence="2" key="1">
    <citation type="submission" date="2023-05" db="EMBL/GenBank/DDBJ databases">
        <authorList>
            <person name="Zhang X."/>
        </authorList>
    </citation>
    <scope>NUCLEOTIDE SEQUENCE</scope>
    <source>
        <strain evidence="2">YF14B1</strain>
    </source>
</reference>
<dbReference type="Pfam" id="PF21781">
    <property type="entry name" value="DUF6876"/>
    <property type="match status" value="1"/>
</dbReference>
<proteinExistence type="predicted"/>